<feature type="compositionally biased region" description="Low complexity" evidence="1">
    <location>
        <begin position="66"/>
        <end position="79"/>
    </location>
</feature>
<proteinExistence type="predicted"/>
<evidence type="ECO:0000256" key="1">
    <source>
        <dbReference type="SAM" id="MobiDB-lite"/>
    </source>
</evidence>
<keyword evidence="5" id="KW-1185">Reference proteome</keyword>
<dbReference type="AlphaFoldDB" id="A0A1G6Y9U9"/>
<dbReference type="SUPFAM" id="SSF141371">
    <property type="entry name" value="PilZ domain-like"/>
    <property type="match status" value="2"/>
</dbReference>
<feature type="domain" description="Type III secretion system flagellar brake protein YcgR PilZN" evidence="3">
    <location>
        <begin position="98"/>
        <end position="181"/>
    </location>
</feature>
<feature type="domain" description="PilZ" evidence="2">
    <location>
        <begin position="190"/>
        <end position="299"/>
    </location>
</feature>
<feature type="region of interest" description="Disordered" evidence="1">
    <location>
        <begin position="64"/>
        <end position="87"/>
    </location>
</feature>
<keyword evidence="4" id="KW-0969">Cilium</keyword>
<protein>
    <submittedName>
        <fullName evidence="4">C-di-GMP-binding flagellar brake protein YcgR, contains PilZNR and PilZ domains</fullName>
    </submittedName>
</protein>
<keyword evidence="4" id="KW-0282">Flagellum</keyword>
<dbReference type="RefSeq" id="WP_091243651.1">
    <property type="nucleotide sequence ID" value="NZ_FNAG01000009.1"/>
</dbReference>
<accession>A0A1G6Y9U9</accession>
<evidence type="ECO:0000259" key="3">
    <source>
        <dbReference type="Pfam" id="PF12945"/>
    </source>
</evidence>
<dbReference type="Gene3D" id="2.40.10.220">
    <property type="entry name" value="predicted glycosyltransferase like domains"/>
    <property type="match status" value="1"/>
</dbReference>
<evidence type="ECO:0000313" key="5">
    <source>
        <dbReference type="Proteomes" id="UP000199603"/>
    </source>
</evidence>
<sequence length="305" mass="33354">MPKTPLQPVRRTDIKIGSPLPYPVYDAMGRLLLKAGEVIETERQLNTLHELGLYLAERDITRLPRASTTEPSAEAPAEPAEGEGPRETRKLAELKLAPGKTLYVDFLGTTNRPRVALRLVGLLEGGGVLISALNADGGVVPFRDNELLFVRVLTASGVATFQAKVLKVHFTPFPYVVTSYPEGVVFHVMRAHERVDTQVICSVVNLSRPVMGEPRPHGAVMKNLSASGCQIEAPPEIADSGDRLRLGFKLDAAGEEHVLSVLAEVRGIKSFGESDHRRFGLQFVELGSSERLVVEHFIFHALVDV</sequence>
<dbReference type="InterPro" id="IPR009875">
    <property type="entry name" value="PilZ_domain"/>
</dbReference>
<keyword evidence="4" id="KW-0966">Cell projection</keyword>
<name>A0A1G6Y9U9_9GAMM</name>
<dbReference type="InterPro" id="IPR009926">
    <property type="entry name" value="T3SS_YcgR_PilZN"/>
</dbReference>
<reference evidence="4 5" key="1">
    <citation type="submission" date="2016-10" db="EMBL/GenBank/DDBJ databases">
        <authorList>
            <person name="de Groot N.N."/>
        </authorList>
    </citation>
    <scope>NUCLEOTIDE SEQUENCE [LARGE SCALE GENOMIC DNA]</scope>
    <source>
        <strain evidence="4 5">DSM 16957</strain>
    </source>
</reference>
<dbReference type="GO" id="GO:0035438">
    <property type="term" value="F:cyclic-di-GMP binding"/>
    <property type="evidence" value="ECO:0007669"/>
    <property type="project" value="InterPro"/>
</dbReference>
<dbReference type="STRING" id="265719.SAMN04488509_10913"/>
<evidence type="ECO:0000259" key="2">
    <source>
        <dbReference type="Pfam" id="PF07238"/>
    </source>
</evidence>
<dbReference type="Proteomes" id="UP000199603">
    <property type="component" value="Unassembled WGS sequence"/>
</dbReference>
<evidence type="ECO:0000313" key="4">
    <source>
        <dbReference type="EMBL" id="SDD86356.1"/>
    </source>
</evidence>
<dbReference type="Pfam" id="PF07238">
    <property type="entry name" value="PilZ"/>
    <property type="match status" value="1"/>
</dbReference>
<gene>
    <name evidence="4" type="ORF">SAMN04488509_10913</name>
</gene>
<dbReference type="EMBL" id="FNAG01000009">
    <property type="protein sequence ID" value="SDD86356.1"/>
    <property type="molecule type" value="Genomic_DNA"/>
</dbReference>
<dbReference type="OrthoDB" id="5735035at2"/>
<organism evidence="4 5">
    <name type="scientific">Aquimonas voraii</name>
    <dbReference type="NCBI Taxonomy" id="265719"/>
    <lineage>
        <taxon>Bacteria</taxon>
        <taxon>Pseudomonadati</taxon>
        <taxon>Pseudomonadota</taxon>
        <taxon>Gammaproteobacteria</taxon>
        <taxon>Lysobacterales</taxon>
        <taxon>Lysobacteraceae</taxon>
        <taxon>Aquimonas</taxon>
    </lineage>
</organism>
<dbReference type="Pfam" id="PF12945">
    <property type="entry name" value="PilZNR"/>
    <property type="match status" value="1"/>
</dbReference>